<dbReference type="AlphaFoldDB" id="A0A2S4NAX7"/>
<keyword evidence="1" id="KW-0472">Membrane</keyword>
<name>A0A2S4NAX7_9FLAO</name>
<proteinExistence type="predicted"/>
<dbReference type="RefSeq" id="WP_103725080.1">
    <property type="nucleotide sequence ID" value="NZ_PQNY01000002.1"/>
</dbReference>
<keyword evidence="1" id="KW-1133">Transmembrane helix</keyword>
<protein>
    <submittedName>
        <fullName evidence="2">Uncharacterized protein</fullName>
    </submittedName>
</protein>
<feature type="transmembrane region" description="Helical" evidence="1">
    <location>
        <begin position="26"/>
        <end position="42"/>
    </location>
</feature>
<evidence type="ECO:0000256" key="1">
    <source>
        <dbReference type="SAM" id="Phobius"/>
    </source>
</evidence>
<organism evidence="2 3">
    <name type="scientific">Flavobacterium croceum DSM 17960</name>
    <dbReference type="NCBI Taxonomy" id="1121886"/>
    <lineage>
        <taxon>Bacteria</taxon>
        <taxon>Pseudomonadati</taxon>
        <taxon>Bacteroidota</taxon>
        <taxon>Flavobacteriia</taxon>
        <taxon>Flavobacteriales</taxon>
        <taxon>Flavobacteriaceae</taxon>
        <taxon>Flavobacterium</taxon>
    </lineage>
</organism>
<evidence type="ECO:0000313" key="2">
    <source>
        <dbReference type="EMBL" id="POS02835.1"/>
    </source>
</evidence>
<keyword evidence="3" id="KW-1185">Reference proteome</keyword>
<dbReference type="OrthoDB" id="1449506at2"/>
<reference evidence="2 3" key="1">
    <citation type="submission" date="2018-01" db="EMBL/GenBank/DDBJ databases">
        <title>Genomic Encyclopedia of Type Strains, Phase I: the one thousand microbial genomes (KMG-I) project.</title>
        <authorList>
            <person name="Goeker M."/>
        </authorList>
    </citation>
    <scope>NUCLEOTIDE SEQUENCE [LARGE SCALE GENOMIC DNA]</scope>
    <source>
        <strain evidence="2 3">DSM 17960</strain>
    </source>
</reference>
<gene>
    <name evidence="2" type="ORF">Q361_102148</name>
</gene>
<keyword evidence="1" id="KW-0812">Transmembrane</keyword>
<dbReference type="Proteomes" id="UP000237056">
    <property type="component" value="Unassembled WGS sequence"/>
</dbReference>
<dbReference type="EMBL" id="PQNY01000002">
    <property type="protein sequence ID" value="POS02835.1"/>
    <property type="molecule type" value="Genomic_DNA"/>
</dbReference>
<comment type="caution">
    <text evidence="2">The sequence shown here is derived from an EMBL/GenBank/DDBJ whole genome shotgun (WGS) entry which is preliminary data.</text>
</comment>
<evidence type="ECO:0000313" key="3">
    <source>
        <dbReference type="Proteomes" id="UP000237056"/>
    </source>
</evidence>
<sequence length="60" mass="7014">MKNLIWVFMLVAIFFALYEQSKPNPNILIQVVCIAVFMFGLMRKMSKIPSKKDENDNSFL</sequence>
<accession>A0A2S4NAX7</accession>